<proteinExistence type="predicted"/>
<evidence type="ECO:0000259" key="1">
    <source>
        <dbReference type="Pfam" id="PF16242"/>
    </source>
</evidence>
<dbReference type="AlphaFoldDB" id="A0A221SVY1"/>
<protein>
    <submittedName>
        <fullName evidence="2">General stress protein</fullName>
    </submittedName>
</protein>
<dbReference type="InterPro" id="IPR052917">
    <property type="entry name" value="Stress-Dev_Protein"/>
</dbReference>
<dbReference type="PANTHER" id="PTHR34818">
    <property type="entry name" value="PROTEIN BLI-3"/>
    <property type="match status" value="1"/>
</dbReference>
<evidence type="ECO:0000313" key="2">
    <source>
        <dbReference type="EMBL" id="ASN80806.1"/>
    </source>
</evidence>
<feature type="domain" description="General stress protein FMN-binding split barrel" evidence="1">
    <location>
        <begin position="14"/>
        <end position="157"/>
    </location>
</feature>
<keyword evidence="3" id="KW-1185">Reference proteome</keyword>
<reference evidence="2 3" key="1">
    <citation type="submission" date="2017-05" db="EMBL/GenBank/DDBJ databases">
        <title>The complete genome sequence of Deinococcus ficus isolated from the rhizosphere of the Ficus religiosa L. in Taiwan.</title>
        <authorList>
            <person name="Wu K.-M."/>
            <person name="Liao T.-L."/>
            <person name="Liu Y.-M."/>
            <person name="Young C.-C."/>
            <person name="Tsai S.-F."/>
        </authorList>
    </citation>
    <scope>NUCLEOTIDE SEQUENCE [LARGE SCALE GENOMIC DNA]</scope>
    <source>
        <strain evidence="2 3">CC-FR2-10</strain>
    </source>
</reference>
<gene>
    <name evidence="2" type="ORF">DFI_07125</name>
</gene>
<dbReference type="Gene3D" id="2.30.110.10">
    <property type="entry name" value="Electron Transport, Fmn-binding Protein, Chain A"/>
    <property type="match status" value="1"/>
</dbReference>
<dbReference type="Pfam" id="PF16242">
    <property type="entry name" value="Pyrid_ox_like"/>
    <property type="match status" value="1"/>
</dbReference>
<dbReference type="Proteomes" id="UP000259030">
    <property type="component" value="Chromosome"/>
</dbReference>
<sequence length="170" mass="19034">MSEHDQKELTHEERIAQIAGMIKDIKFAMLTVSTDEGHLHSHPMTTQQTEFDGDVWFIGSRKSEQVACMRARPQVNVSYSNPGKGLYVSINGTAALVEDPAKLDELWSDFYEAYFPQGKTDPDIQLIRVNANGAEFWESDGKLHTLFAFARQKLTGKGGDDLGTNETVRL</sequence>
<dbReference type="PANTHER" id="PTHR34818:SF1">
    <property type="entry name" value="PROTEIN BLI-3"/>
    <property type="match status" value="1"/>
</dbReference>
<dbReference type="KEGG" id="dfc:DFI_07125"/>
<dbReference type="InterPro" id="IPR012349">
    <property type="entry name" value="Split_barrel_FMN-bd"/>
</dbReference>
<dbReference type="InterPro" id="IPR038725">
    <property type="entry name" value="YdaG_split_barrel_FMN-bd"/>
</dbReference>
<evidence type="ECO:0000313" key="3">
    <source>
        <dbReference type="Proteomes" id="UP000259030"/>
    </source>
</evidence>
<organism evidence="2 3">
    <name type="scientific">Deinococcus ficus</name>
    <dbReference type="NCBI Taxonomy" id="317577"/>
    <lineage>
        <taxon>Bacteria</taxon>
        <taxon>Thermotogati</taxon>
        <taxon>Deinococcota</taxon>
        <taxon>Deinococci</taxon>
        <taxon>Deinococcales</taxon>
        <taxon>Deinococcaceae</taxon>
        <taxon>Deinococcus</taxon>
    </lineage>
</organism>
<dbReference type="SUPFAM" id="SSF50475">
    <property type="entry name" value="FMN-binding split barrel"/>
    <property type="match status" value="1"/>
</dbReference>
<accession>A0A221SVY1</accession>
<name>A0A221SVY1_9DEIO</name>
<dbReference type="RefSeq" id="WP_027461571.1">
    <property type="nucleotide sequence ID" value="NZ_CP021081.1"/>
</dbReference>
<dbReference type="STRING" id="317577.GCA_000419625_02493"/>
<dbReference type="EMBL" id="CP021081">
    <property type="protein sequence ID" value="ASN80806.1"/>
    <property type="molecule type" value="Genomic_DNA"/>
</dbReference>